<dbReference type="Proteomes" id="UP001320148">
    <property type="component" value="Chromosome"/>
</dbReference>
<dbReference type="PANTHER" id="PTHR11941:SF54">
    <property type="entry name" value="ENOYL-COA HYDRATASE, MITOCHONDRIAL"/>
    <property type="match status" value="1"/>
</dbReference>
<keyword evidence="2" id="KW-1185">Reference proteome</keyword>
<evidence type="ECO:0000313" key="2">
    <source>
        <dbReference type="Proteomes" id="UP001320148"/>
    </source>
</evidence>
<dbReference type="InterPro" id="IPR001753">
    <property type="entry name" value="Enoyl-CoA_hydra/iso"/>
</dbReference>
<protein>
    <recommendedName>
        <fullName evidence="3">Enoyl-CoA hydratase</fullName>
    </recommendedName>
</protein>
<name>A0ABM7PGA8_9BACT</name>
<accession>A0ABM7PGA8</accession>
<dbReference type="SUPFAM" id="SSF52096">
    <property type="entry name" value="ClpP/crotonase"/>
    <property type="match status" value="1"/>
</dbReference>
<dbReference type="EMBL" id="AP024488">
    <property type="protein sequence ID" value="BCS96233.1"/>
    <property type="molecule type" value="Genomic_DNA"/>
</dbReference>
<reference evidence="1 2" key="1">
    <citation type="submission" date="2021-02" db="EMBL/GenBank/DDBJ databases">
        <title>Complete genome of Desulfoluna sp. strain ASN36.</title>
        <authorList>
            <person name="Takahashi A."/>
            <person name="Kojima H."/>
            <person name="Fukui M."/>
        </authorList>
    </citation>
    <scope>NUCLEOTIDE SEQUENCE [LARGE SCALE GENOMIC DNA]</scope>
    <source>
        <strain evidence="1 2">ASN36</strain>
    </source>
</reference>
<dbReference type="RefSeq" id="WP_236892571.1">
    <property type="nucleotide sequence ID" value="NZ_AP024488.1"/>
</dbReference>
<dbReference type="PANTHER" id="PTHR11941">
    <property type="entry name" value="ENOYL-COA HYDRATASE-RELATED"/>
    <property type="match status" value="1"/>
</dbReference>
<dbReference type="CDD" id="cd06558">
    <property type="entry name" value="crotonase-like"/>
    <property type="match status" value="1"/>
</dbReference>
<sequence length="256" mass="29055">MIKERVEDGIVIITLSHGNTNSMTLDTLRQIDAIVKKVNEDDALKGIVLTGEGRFFSSGFHLPDFIGFQTYEETIAWFEEEEQLLINFFTCDKPVVSAINGHCAAAGLIWSCAADYRIAKNHPKISLGMSEIKIGLALSIAQAKVVRFALDSDRTYRNVMFFGEMMNPEKALEIGMVDELVEEDQLIERAKQVVTTWIDTPNRPFINIKKLMRQEAADAIRTRLENEPWREAFNCFLKPEVRGTLEFVQSMMDGKN</sequence>
<evidence type="ECO:0000313" key="1">
    <source>
        <dbReference type="EMBL" id="BCS96233.1"/>
    </source>
</evidence>
<dbReference type="InterPro" id="IPR029045">
    <property type="entry name" value="ClpP/crotonase-like_dom_sf"/>
</dbReference>
<dbReference type="Gene3D" id="3.90.226.10">
    <property type="entry name" value="2-enoyl-CoA Hydratase, Chain A, domain 1"/>
    <property type="match status" value="1"/>
</dbReference>
<dbReference type="Pfam" id="PF00378">
    <property type="entry name" value="ECH_1"/>
    <property type="match status" value="1"/>
</dbReference>
<proteinExistence type="predicted"/>
<evidence type="ECO:0008006" key="3">
    <source>
        <dbReference type="Google" id="ProtNLM"/>
    </source>
</evidence>
<organism evidence="1 2">
    <name type="scientific">Desulfoluna limicola</name>
    <dbReference type="NCBI Taxonomy" id="2810562"/>
    <lineage>
        <taxon>Bacteria</taxon>
        <taxon>Pseudomonadati</taxon>
        <taxon>Thermodesulfobacteriota</taxon>
        <taxon>Desulfobacteria</taxon>
        <taxon>Desulfobacterales</taxon>
        <taxon>Desulfolunaceae</taxon>
        <taxon>Desulfoluna</taxon>
    </lineage>
</organism>
<gene>
    <name evidence="1" type="ORF">DSLASN_18650</name>
</gene>